<gene>
    <name evidence="1" type="ORF">GN244_ATG03231</name>
    <name evidence="2" type="ORF">GN958_ATG03023</name>
</gene>
<proteinExistence type="predicted"/>
<dbReference type="Proteomes" id="UP000704712">
    <property type="component" value="Unassembled WGS sequence"/>
</dbReference>
<dbReference type="EMBL" id="JAACNO010000412">
    <property type="protein sequence ID" value="KAF4147668.1"/>
    <property type="molecule type" value="Genomic_DNA"/>
</dbReference>
<evidence type="ECO:0000313" key="2">
    <source>
        <dbReference type="EMBL" id="KAF4147668.1"/>
    </source>
</evidence>
<comment type="caution">
    <text evidence="1">The sequence shown here is derived from an EMBL/GenBank/DDBJ whole genome shotgun (WGS) entry which is preliminary data.</text>
</comment>
<accession>A0A833SZU3</accession>
<dbReference type="AlphaFoldDB" id="A0A833SZU3"/>
<keyword evidence="3" id="KW-1185">Reference proteome</keyword>
<organism evidence="1 3">
    <name type="scientific">Phytophthora infestans</name>
    <name type="common">Potato late blight agent</name>
    <name type="synonym">Botrytis infestans</name>
    <dbReference type="NCBI Taxonomy" id="4787"/>
    <lineage>
        <taxon>Eukaryota</taxon>
        <taxon>Sar</taxon>
        <taxon>Stramenopiles</taxon>
        <taxon>Oomycota</taxon>
        <taxon>Peronosporomycetes</taxon>
        <taxon>Peronosporales</taxon>
        <taxon>Peronosporaceae</taxon>
        <taxon>Phytophthora</taxon>
    </lineage>
</organism>
<reference evidence="1" key="1">
    <citation type="submission" date="2020-04" db="EMBL/GenBank/DDBJ databases">
        <title>Hybrid Assembly of Korean Phytophthora infestans isolates.</title>
        <authorList>
            <person name="Prokchorchik M."/>
            <person name="Lee Y."/>
            <person name="Seo J."/>
            <person name="Cho J.-H."/>
            <person name="Park Y.-E."/>
            <person name="Jang D.-C."/>
            <person name="Im J.-S."/>
            <person name="Choi J.-G."/>
            <person name="Park H.-J."/>
            <person name="Lee G.-B."/>
            <person name="Lee Y.-G."/>
            <person name="Hong S.-Y."/>
            <person name="Cho K."/>
            <person name="Sohn K.H."/>
        </authorList>
    </citation>
    <scope>NUCLEOTIDE SEQUENCE</scope>
    <source>
        <strain evidence="1">KR_1_A1</strain>
        <strain evidence="2">KR_2_A2</strain>
    </source>
</reference>
<name>A0A833SZU3_PHYIN</name>
<sequence>MTEQCLTSTTVEIASFAFCSEAFAIQENRECFVEYVDDVECGVERGDIISTLTVGLVVVFYC</sequence>
<protein>
    <submittedName>
        <fullName evidence="1">Uncharacterized protein</fullName>
    </submittedName>
</protein>
<dbReference type="EMBL" id="WSZM01000071">
    <property type="protein sequence ID" value="KAF4044342.1"/>
    <property type="molecule type" value="Genomic_DNA"/>
</dbReference>
<evidence type="ECO:0000313" key="3">
    <source>
        <dbReference type="Proteomes" id="UP000602510"/>
    </source>
</evidence>
<evidence type="ECO:0000313" key="1">
    <source>
        <dbReference type="EMBL" id="KAF4044342.1"/>
    </source>
</evidence>
<dbReference type="Proteomes" id="UP000602510">
    <property type="component" value="Unassembled WGS sequence"/>
</dbReference>